<comment type="caution">
    <text evidence="3">The sequence shown here is derived from an EMBL/GenBank/DDBJ whole genome shotgun (WGS) entry which is preliminary data.</text>
</comment>
<gene>
    <name evidence="3" type="ORF">DES52_11635</name>
</gene>
<dbReference type="AlphaFoldDB" id="A0A318SDY4"/>
<keyword evidence="2" id="KW-0862">Zinc</keyword>
<name>A0A318SDY4_9DEIO</name>
<evidence type="ECO:0000256" key="2">
    <source>
        <dbReference type="ARBA" id="ARBA00022833"/>
    </source>
</evidence>
<dbReference type="InterPro" id="IPR051804">
    <property type="entry name" value="Carb_Metab_Reg_Kinase/Isom"/>
</dbReference>
<accession>A0A318SDY4</accession>
<organism evidence="3 4">
    <name type="scientific">Deinococcus yavapaiensis KR-236</name>
    <dbReference type="NCBI Taxonomy" id="694435"/>
    <lineage>
        <taxon>Bacteria</taxon>
        <taxon>Thermotogati</taxon>
        <taxon>Deinococcota</taxon>
        <taxon>Deinococci</taxon>
        <taxon>Deinococcales</taxon>
        <taxon>Deinococcaceae</taxon>
        <taxon>Deinococcus</taxon>
    </lineage>
</organism>
<dbReference type="RefSeq" id="WP_110888158.1">
    <property type="nucleotide sequence ID" value="NZ_QJSX01000016.1"/>
</dbReference>
<dbReference type="PANTHER" id="PTHR42742">
    <property type="entry name" value="TRANSCRIPTIONAL REPRESSOR MPRA"/>
    <property type="match status" value="1"/>
</dbReference>
<evidence type="ECO:0000313" key="4">
    <source>
        <dbReference type="Proteomes" id="UP000248326"/>
    </source>
</evidence>
<dbReference type="GO" id="GO:0016853">
    <property type="term" value="F:isomerase activity"/>
    <property type="evidence" value="ECO:0007669"/>
    <property type="project" value="UniProtKB-KW"/>
</dbReference>
<keyword evidence="1" id="KW-0479">Metal-binding</keyword>
<dbReference type="EMBL" id="QJSX01000016">
    <property type="protein sequence ID" value="PYE50968.1"/>
    <property type="molecule type" value="Genomic_DNA"/>
</dbReference>
<evidence type="ECO:0000313" key="3">
    <source>
        <dbReference type="EMBL" id="PYE50968.1"/>
    </source>
</evidence>
<dbReference type="PANTHER" id="PTHR42742:SF3">
    <property type="entry name" value="FRUCTOKINASE"/>
    <property type="match status" value="1"/>
</dbReference>
<dbReference type="OrthoDB" id="9808275at2"/>
<keyword evidence="3" id="KW-0413">Isomerase</keyword>
<dbReference type="Gene3D" id="2.60.120.10">
    <property type="entry name" value="Jelly Rolls"/>
    <property type="match status" value="1"/>
</dbReference>
<dbReference type="GO" id="GO:0046872">
    <property type="term" value="F:metal ion binding"/>
    <property type="evidence" value="ECO:0007669"/>
    <property type="project" value="UniProtKB-KW"/>
</dbReference>
<dbReference type="InterPro" id="IPR014710">
    <property type="entry name" value="RmlC-like_jellyroll"/>
</dbReference>
<reference evidence="3 4" key="1">
    <citation type="submission" date="2018-06" db="EMBL/GenBank/DDBJ databases">
        <title>Genomic Encyclopedia of Type Strains, Phase IV (KMG-IV): sequencing the most valuable type-strain genomes for metagenomic binning, comparative biology and taxonomic classification.</title>
        <authorList>
            <person name="Goeker M."/>
        </authorList>
    </citation>
    <scope>NUCLEOTIDE SEQUENCE [LARGE SCALE GENOMIC DNA]</scope>
    <source>
        <strain evidence="3 4">DSM 18048</strain>
    </source>
</reference>
<proteinExistence type="predicted"/>
<dbReference type="SUPFAM" id="SSF51182">
    <property type="entry name" value="RmlC-like cupins"/>
    <property type="match status" value="1"/>
</dbReference>
<protein>
    <submittedName>
        <fullName evidence="3">Mannose-6-phosphate isomerase class I</fullName>
    </submittedName>
</protein>
<sequence length="586" mass="65078">MTYRRTTQPLAPARAPRPVSAYDPYPTVDLTPNAVQIGFDALAGRLARHDAIALDGMPGVLWDDLRDRLDVALLALGKRAEWLDARRAFKKPRDLDALVRPYLGGNDPLFGTRCPLVLADFFEETADLGSPHADLRVVYGPGAALLAPTAALVYVELPKNEVQFRARAGIPTNLGRMDAAPPKEAYKRSYFVDWPVLARHKRDVLHRVEVFVDAQRPDEPTFADAADVRDALHALARRPFRARPWFEPGPWGGQWIKRLLPNLAPDAPNLAWSFELIAPENGLLLAGGGLLELAFEWLMLHAGNDVLGEAFARFGTAFPIRFDWLDTVEGGNLSLQVHPTPEYLRAHFGETFTQDETYYILHADEGAHVYLGFQEGVDPHAFRRDLEHSLATGEAVNVEQYVQRHPAHTGDLFLIPNGTVHCSGTGSLVLEISATPYIFTFKLYDWLRLDLDGNPRPLNITRAFDNLDFERQGERAARELLSVPVVLESGDGWERWQLPTHPEHFYDVHRVHLSGTAHLSTDDRCHVLAVVSGTSVRVQVNGAPDATYRFAETFVVPAAARSYRLTSENGPATVVLAFVKPGRGGA</sequence>
<dbReference type="Proteomes" id="UP000248326">
    <property type="component" value="Unassembled WGS sequence"/>
</dbReference>
<dbReference type="CDD" id="cd07010">
    <property type="entry name" value="cupin_PMI_type_I_N_bac"/>
    <property type="match status" value="1"/>
</dbReference>
<evidence type="ECO:0000256" key="1">
    <source>
        <dbReference type="ARBA" id="ARBA00022723"/>
    </source>
</evidence>
<keyword evidence="4" id="KW-1185">Reference proteome</keyword>
<dbReference type="InterPro" id="IPR011051">
    <property type="entry name" value="RmlC_Cupin_sf"/>
</dbReference>